<sequence length="263" mass="27954">MKKKLIDCIVFSIAVTLFSACGGGGSGGNGVDDGDAGDGVSWVQYQTGSGSSVKALYKGPGSASRTSAQAGVLYPAIIYNHGKAVEKKGYEGAANSGYDIKDFVEAIAQAGYAGLAPIRWEGSNFDDGIEGGAIQYLKGRGDIDPARIYMIGFSRGGFMTVMSAITYSGDLKAIALMAPGFVGKDVWDAVEPDLDKTTAPVYVALGADEPDANISKYTTQLVSDLTALGKEVESKLDYPGDHNWFKEVRSEYWNNIIDFINRH</sequence>
<protein>
    <recommendedName>
        <fullName evidence="2">Dienelactone hydrolase domain-containing protein</fullName>
    </recommendedName>
</protein>
<accession>A0A3B1CQV4</accession>
<gene>
    <name evidence="1" type="ORF">MNBD_NITROSPINAE04-1628</name>
</gene>
<proteinExistence type="predicted"/>
<dbReference type="AlphaFoldDB" id="A0A3B1CQV4"/>
<dbReference type="SUPFAM" id="SSF53474">
    <property type="entry name" value="alpha/beta-Hydrolases"/>
    <property type="match status" value="1"/>
</dbReference>
<evidence type="ECO:0008006" key="2">
    <source>
        <dbReference type="Google" id="ProtNLM"/>
    </source>
</evidence>
<name>A0A3B1CQV4_9ZZZZ</name>
<dbReference type="PROSITE" id="PS51257">
    <property type="entry name" value="PROKAR_LIPOPROTEIN"/>
    <property type="match status" value="1"/>
</dbReference>
<evidence type="ECO:0000313" key="1">
    <source>
        <dbReference type="EMBL" id="VAX19067.1"/>
    </source>
</evidence>
<dbReference type="Gene3D" id="3.40.50.1820">
    <property type="entry name" value="alpha/beta hydrolase"/>
    <property type="match status" value="1"/>
</dbReference>
<dbReference type="InterPro" id="IPR029058">
    <property type="entry name" value="AB_hydrolase_fold"/>
</dbReference>
<organism evidence="1">
    <name type="scientific">hydrothermal vent metagenome</name>
    <dbReference type="NCBI Taxonomy" id="652676"/>
    <lineage>
        <taxon>unclassified sequences</taxon>
        <taxon>metagenomes</taxon>
        <taxon>ecological metagenomes</taxon>
    </lineage>
</organism>
<reference evidence="1" key="1">
    <citation type="submission" date="2018-06" db="EMBL/GenBank/DDBJ databases">
        <authorList>
            <person name="Zhirakovskaya E."/>
        </authorList>
    </citation>
    <scope>NUCLEOTIDE SEQUENCE</scope>
</reference>
<dbReference type="EMBL" id="UOGA01000144">
    <property type="protein sequence ID" value="VAX19067.1"/>
    <property type="molecule type" value="Genomic_DNA"/>
</dbReference>